<evidence type="ECO:0000313" key="3">
    <source>
        <dbReference type="EMBL" id="TYK09605.1"/>
    </source>
</evidence>
<name>A0A5D3CDJ9_CUCMM</name>
<protein>
    <submittedName>
        <fullName evidence="3">G-box-binding factor 1-like</fullName>
    </submittedName>
</protein>
<feature type="domain" description="G-box binding protein multifunctional mosaic region" evidence="2">
    <location>
        <begin position="130"/>
        <end position="162"/>
    </location>
</feature>
<feature type="region of interest" description="Disordered" evidence="1">
    <location>
        <begin position="118"/>
        <end position="179"/>
    </location>
</feature>
<evidence type="ECO:0000313" key="4">
    <source>
        <dbReference type="Proteomes" id="UP000321947"/>
    </source>
</evidence>
<gene>
    <name evidence="3" type="ORF">E5676_scaffold458G00380</name>
</gene>
<reference evidence="3 4" key="1">
    <citation type="submission" date="2019-08" db="EMBL/GenBank/DDBJ databases">
        <title>Draft genome sequences of two oriental melons (Cucumis melo L. var makuwa).</title>
        <authorList>
            <person name="Kwon S.-Y."/>
        </authorList>
    </citation>
    <scope>NUCLEOTIDE SEQUENCE [LARGE SCALE GENOMIC DNA]</scope>
    <source>
        <strain evidence="4">cv. Chang Bougi</strain>
        <tissue evidence="3">Leaf</tissue>
    </source>
</reference>
<dbReference type="Proteomes" id="UP000321947">
    <property type="component" value="Unassembled WGS sequence"/>
</dbReference>
<dbReference type="EMBL" id="SSTD01011520">
    <property type="protein sequence ID" value="TYK09605.1"/>
    <property type="molecule type" value="Genomic_DNA"/>
</dbReference>
<comment type="caution">
    <text evidence="3">The sequence shown here is derived from an EMBL/GenBank/DDBJ whole genome shotgun (WGS) entry which is preliminary data.</text>
</comment>
<sequence>MTLGSDHGHIRGLGFEPKEDPASKLLLAIEHPFAGRRVSQLRSITASTLHLSRASSIVMLSTYIAYLVFQLWTHRQLFEAKEGEDDDVPGEEAVIGFCVVLEKNVPYVFPKPWLMGTREEGTPSKTLKPPSSSQAYYSSGATPPPFFASTIASPTPHPYISGGLVNEPDSSSREPNAKA</sequence>
<proteinExistence type="predicted"/>
<evidence type="ECO:0000256" key="1">
    <source>
        <dbReference type="SAM" id="MobiDB-lite"/>
    </source>
</evidence>
<dbReference type="InterPro" id="IPR012900">
    <property type="entry name" value="MFMR"/>
</dbReference>
<accession>A0A5D3CDJ9</accession>
<evidence type="ECO:0000259" key="2">
    <source>
        <dbReference type="Pfam" id="PF07777"/>
    </source>
</evidence>
<dbReference type="AlphaFoldDB" id="A0A5D3CDJ9"/>
<feature type="compositionally biased region" description="Low complexity" evidence="1">
    <location>
        <begin position="123"/>
        <end position="133"/>
    </location>
</feature>
<organism evidence="3 4">
    <name type="scientific">Cucumis melo var. makuwa</name>
    <name type="common">Oriental melon</name>
    <dbReference type="NCBI Taxonomy" id="1194695"/>
    <lineage>
        <taxon>Eukaryota</taxon>
        <taxon>Viridiplantae</taxon>
        <taxon>Streptophyta</taxon>
        <taxon>Embryophyta</taxon>
        <taxon>Tracheophyta</taxon>
        <taxon>Spermatophyta</taxon>
        <taxon>Magnoliopsida</taxon>
        <taxon>eudicotyledons</taxon>
        <taxon>Gunneridae</taxon>
        <taxon>Pentapetalae</taxon>
        <taxon>rosids</taxon>
        <taxon>fabids</taxon>
        <taxon>Cucurbitales</taxon>
        <taxon>Cucurbitaceae</taxon>
        <taxon>Benincaseae</taxon>
        <taxon>Cucumis</taxon>
    </lineage>
</organism>
<dbReference type="Pfam" id="PF07777">
    <property type="entry name" value="MFMR"/>
    <property type="match status" value="1"/>
</dbReference>
<feature type="compositionally biased region" description="Basic and acidic residues" evidence="1">
    <location>
        <begin position="170"/>
        <end position="179"/>
    </location>
</feature>